<dbReference type="InterPro" id="IPR001810">
    <property type="entry name" value="F-box_dom"/>
</dbReference>
<keyword evidence="3" id="KW-1185">Reference proteome</keyword>
<dbReference type="InterPro" id="IPR057207">
    <property type="entry name" value="FBXL15_LRR"/>
</dbReference>
<dbReference type="RefSeq" id="XP_005104613.1">
    <property type="nucleotide sequence ID" value="XM_005104556.3"/>
</dbReference>
<dbReference type="SUPFAM" id="SSF52047">
    <property type="entry name" value="RNI-like"/>
    <property type="match status" value="1"/>
</dbReference>
<evidence type="ECO:0000313" key="3">
    <source>
        <dbReference type="Proteomes" id="UP000694888"/>
    </source>
</evidence>
<dbReference type="Gene3D" id="3.80.10.10">
    <property type="entry name" value="Ribonuclease Inhibitor"/>
    <property type="match status" value="2"/>
</dbReference>
<organism evidence="3 4">
    <name type="scientific">Aplysia californica</name>
    <name type="common">California sea hare</name>
    <dbReference type="NCBI Taxonomy" id="6500"/>
    <lineage>
        <taxon>Eukaryota</taxon>
        <taxon>Metazoa</taxon>
        <taxon>Spiralia</taxon>
        <taxon>Lophotrochozoa</taxon>
        <taxon>Mollusca</taxon>
        <taxon>Gastropoda</taxon>
        <taxon>Heterobranchia</taxon>
        <taxon>Euthyneura</taxon>
        <taxon>Tectipleura</taxon>
        <taxon>Aplysiida</taxon>
        <taxon>Aplysioidea</taxon>
        <taxon>Aplysiidae</taxon>
        <taxon>Aplysia</taxon>
    </lineage>
</organism>
<keyword evidence="1" id="KW-0833">Ubl conjugation pathway</keyword>
<dbReference type="Pfam" id="PF25372">
    <property type="entry name" value="DUF7885"/>
    <property type="match status" value="1"/>
</dbReference>
<protein>
    <submittedName>
        <fullName evidence="4">F-box/LRR-repeat protein 4</fullName>
    </submittedName>
</protein>
<dbReference type="GeneID" id="101850975"/>
<sequence>MARNVEEYDAFLTDIMTSVQHYRDLDKKQKEEPSEADFLIRLEGQEVVDFSSQYGSESSISYVASNLAGKTFVFPSYGDYTQTCVFRTYGKWWKVAPSGRRKYLRTSSDFYGEDFIEVSFAEMLYPVRIEVYETYNPGAIIRILACDRAKGSDVDKGIRWVTLWSSKPKACKQRPRIFAPRLKKMNFATNLIRLELNHQYMDYYTELDGIKLVGTKTPPAPDLLRNHQVLPADIGDVEDSKDGDQVFDGPSSSARYSEERYGKTYNATADGIDELALSVDALSFSADSEEKSFFTQLPKELIHFILKYLDITDLCRLAQTCSLLRDHCYDPLLYIDLNLQPYWNLVSNASLDALSQRCERLQRLNLSWLGKGGLIYSDHLAYFLHDCQDLQTLELTACKIMDSNTLALIVSNCRNLQELNLSSCVNIEDFSTFNVLSLPKLRMLNLYRTKIDTPSLLALIRSSPDLEHLNLSSCMLLNPYINLVLMDLGDCCKKLKSLDLWRMRSVNSEGLAHLYNNCPLLEELDVGWCTDLKAYTQCFVQLAEKCVKLKKIFMTANRTVQDSDLKSLALHCPNLEQIDVLGTREVTRNGVLFVLEKCKNLIFLDLSFCLGIATEDVWAWRSLFPNVAIKKSFQHISIVH</sequence>
<dbReference type="PANTHER" id="PTHR13318">
    <property type="entry name" value="PARTNER OF PAIRED, ISOFORM B-RELATED"/>
    <property type="match status" value="1"/>
</dbReference>
<dbReference type="InterPro" id="IPR032675">
    <property type="entry name" value="LRR_dom_sf"/>
</dbReference>
<dbReference type="Proteomes" id="UP000694888">
    <property type="component" value="Unplaced"/>
</dbReference>
<gene>
    <name evidence="4" type="primary">LOC101850975</name>
</gene>
<dbReference type="SUPFAM" id="SSF81383">
    <property type="entry name" value="F-box domain"/>
    <property type="match status" value="1"/>
</dbReference>
<evidence type="ECO:0000313" key="4">
    <source>
        <dbReference type="RefSeq" id="XP_005104613.1"/>
    </source>
</evidence>
<dbReference type="SMART" id="SM00256">
    <property type="entry name" value="FBOX"/>
    <property type="match status" value="1"/>
</dbReference>
<accession>A0ABM0JYM2</accession>
<evidence type="ECO:0000259" key="2">
    <source>
        <dbReference type="PROSITE" id="PS50181"/>
    </source>
</evidence>
<evidence type="ECO:0000256" key="1">
    <source>
        <dbReference type="ARBA" id="ARBA00022786"/>
    </source>
</evidence>
<dbReference type="PANTHER" id="PTHR13318:SF95">
    <property type="entry name" value="F-BOX PROTEIN YLR352W"/>
    <property type="match status" value="1"/>
</dbReference>
<dbReference type="PROSITE" id="PS50181">
    <property type="entry name" value="FBOX"/>
    <property type="match status" value="1"/>
</dbReference>
<dbReference type="SMART" id="SM00367">
    <property type="entry name" value="LRR_CC"/>
    <property type="match status" value="6"/>
</dbReference>
<dbReference type="CDD" id="cd22117">
    <property type="entry name" value="F-box_FBXL4"/>
    <property type="match status" value="1"/>
</dbReference>
<dbReference type="InterPro" id="IPR036047">
    <property type="entry name" value="F-box-like_dom_sf"/>
</dbReference>
<dbReference type="Pfam" id="PF12937">
    <property type="entry name" value="F-box-like"/>
    <property type="match status" value="1"/>
</dbReference>
<proteinExistence type="predicted"/>
<dbReference type="InterPro" id="IPR006553">
    <property type="entry name" value="Leu-rich_rpt_Cys-con_subtyp"/>
</dbReference>
<name>A0ABM0JYM2_APLCA</name>
<feature type="domain" description="F-box" evidence="2">
    <location>
        <begin position="291"/>
        <end position="337"/>
    </location>
</feature>
<reference evidence="4" key="1">
    <citation type="submission" date="2025-08" db="UniProtKB">
        <authorList>
            <consortium name="RefSeq"/>
        </authorList>
    </citation>
    <scope>IDENTIFICATION</scope>
</reference>